<feature type="domain" description="M23ase beta-sheet core" evidence="2">
    <location>
        <begin position="370"/>
        <end position="468"/>
    </location>
</feature>
<keyword evidence="1" id="KW-0812">Transmembrane</keyword>
<dbReference type="PANTHER" id="PTHR21666">
    <property type="entry name" value="PEPTIDASE-RELATED"/>
    <property type="match status" value="1"/>
</dbReference>
<comment type="caution">
    <text evidence="4">The sequence shown here is derived from an EMBL/GenBank/DDBJ whole genome shotgun (WGS) entry which is preliminary data.</text>
</comment>
<sequence length="476" mass="51026">MSEMLFYLLALLATGGIICLTLFAVSSAMPILKFWGGLWATGLIVSVFIPLAGGALTVLAPSMQTPAILSATPGVLHTVFDASLFSGPGEMTGNVSPIIIRDVGPTLLLGLYITVLLTGLIRLIAGRRRAQAMAFQAQGPYELDGIAFWVSSEAGAPFAISRGFGQDNARIIMPARFEAQLNDLSLSLILRHEQAHIKRRDDQLGLLLRVVVAVCWFSPFAHILFARWSQSAEIQCDAAAVANRPTEMRRVFANTLLEALHITADRVRQYPAASFSTHRIWSEKMRITQIMKGSPAVFKRSVGAIVLACLAVPATAIGAMSIAAHGKQAAYTVTTPPATQVIAHIKIVEGKITARFGQRADPFDDGKIKTHNGIDIAAPIGTPIRAPSDGVIVEATKLFDNKPAYGLVVVHMSGDGTQTLFSHLDEFSVVTGQSVTAGQEIAKVGNSGRSTGPHVHVETIRNGERVDPLSIWPTLQ</sequence>
<keyword evidence="1" id="KW-0472">Membrane</keyword>
<dbReference type="EMBL" id="JABWTA010000001">
    <property type="protein sequence ID" value="NVE95152.1"/>
    <property type="molecule type" value="Genomic_DNA"/>
</dbReference>
<evidence type="ECO:0000313" key="4">
    <source>
        <dbReference type="EMBL" id="NVE95152.1"/>
    </source>
</evidence>
<dbReference type="SUPFAM" id="SSF51261">
    <property type="entry name" value="Duplicated hybrid motif"/>
    <property type="match status" value="1"/>
</dbReference>
<dbReference type="InterPro" id="IPR008756">
    <property type="entry name" value="Peptidase_M56"/>
</dbReference>
<gene>
    <name evidence="4" type="ORF">HUO12_09605</name>
</gene>
<keyword evidence="5" id="KW-1185">Reference proteome</keyword>
<evidence type="ECO:0000313" key="5">
    <source>
        <dbReference type="Proteomes" id="UP000546031"/>
    </source>
</evidence>
<dbReference type="InterPro" id="IPR050570">
    <property type="entry name" value="Cell_wall_metabolism_enzyme"/>
</dbReference>
<name>A0A850HI92_9SPHN</name>
<evidence type="ECO:0000259" key="3">
    <source>
        <dbReference type="Pfam" id="PF05569"/>
    </source>
</evidence>
<accession>A0A850HI92</accession>
<feature type="transmembrane region" description="Helical" evidence="1">
    <location>
        <begin position="106"/>
        <end position="125"/>
    </location>
</feature>
<feature type="domain" description="Peptidase M56" evidence="3">
    <location>
        <begin position="165"/>
        <end position="269"/>
    </location>
</feature>
<dbReference type="GO" id="GO:0004222">
    <property type="term" value="F:metalloendopeptidase activity"/>
    <property type="evidence" value="ECO:0007669"/>
    <property type="project" value="TreeGrafter"/>
</dbReference>
<dbReference type="CDD" id="cd07341">
    <property type="entry name" value="M56_BlaR1_MecR1_like"/>
    <property type="match status" value="1"/>
</dbReference>
<reference evidence="4 5" key="1">
    <citation type="submission" date="2020-06" db="EMBL/GenBank/DDBJ databases">
        <title>Altererythrobacter lutimaris sp. nov., a marine bacterium isolated from a tidal flat.</title>
        <authorList>
            <person name="Kim D."/>
            <person name="Yoo Y."/>
            <person name="Kim J.-J."/>
        </authorList>
    </citation>
    <scope>NUCLEOTIDE SEQUENCE [LARGE SCALE GENOMIC DNA]</scope>
    <source>
        <strain evidence="4 5">JGD-16</strain>
    </source>
</reference>
<dbReference type="Pfam" id="PF05569">
    <property type="entry name" value="Peptidase_M56"/>
    <property type="match status" value="1"/>
</dbReference>
<dbReference type="RefSeq" id="WP_176273343.1">
    <property type="nucleotide sequence ID" value="NZ_JABWTA010000001.1"/>
</dbReference>
<dbReference type="PANTHER" id="PTHR21666:SF270">
    <property type="entry name" value="MUREIN HYDROLASE ACTIVATOR ENVC"/>
    <property type="match status" value="1"/>
</dbReference>
<dbReference type="InterPro" id="IPR016047">
    <property type="entry name" value="M23ase_b-sheet_dom"/>
</dbReference>
<dbReference type="Pfam" id="PF01551">
    <property type="entry name" value="Peptidase_M23"/>
    <property type="match status" value="1"/>
</dbReference>
<dbReference type="AlphaFoldDB" id="A0A850HI92"/>
<evidence type="ECO:0000259" key="2">
    <source>
        <dbReference type="Pfam" id="PF01551"/>
    </source>
</evidence>
<protein>
    <submittedName>
        <fullName evidence="4">Peptidoglycan DD-metalloendopeptidase family protein</fullName>
    </submittedName>
</protein>
<proteinExistence type="predicted"/>
<evidence type="ECO:0000256" key="1">
    <source>
        <dbReference type="SAM" id="Phobius"/>
    </source>
</evidence>
<feature type="transmembrane region" description="Helical" evidence="1">
    <location>
        <begin position="38"/>
        <end position="60"/>
    </location>
</feature>
<keyword evidence="1" id="KW-1133">Transmembrane helix</keyword>
<dbReference type="InterPro" id="IPR011055">
    <property type="entry name" value="Dup_hybrid_motif"/>
</dbReference>
<dbReference type="CDD" id="cd12797">
    <property type="entry name" value="M23_peptidase"/>
    <property type="match status" value="1"/>
</dbReference>
<feature type="transmembrane region" description="Helical" evidence="1">
    <location>
        <begin position="67"/>
        <end position="86"/>
    </location>
</feature>
<feature type="transmembrane region" description="Helical" evidence="1">
    <location>
        <begin position="206"/>
        <end position="228"/>
    </location>
</feature>
<dbReference type="Proteomes" id="UP000546031">
    <property type="component" value="Unassembled WGS sequence"/>
</dbReference>
<organism evidence="4 5">
    <name type="scientific">Altererythrobacter lutimaris</name>
    <dbReference type="NCBI Taxonomy" id="2743979"/>
    <lineage>
        <taxon>Bacteria</taxon>
        <taxon>Pseudomonadati</taxon>
        <taxon>Pseudomonadota</taxon>
        <taxon>Alphaproteobacteria</taxon>
        <taxon>Sphingomonadales</taxon>
        <taxon>Erythrobacteraceae</taxon>
        <taxon>Altererythrobacter</taxon>
    </lineage>
</organism>
<dbReference type="Gene3D" id="2.70.70.10">
    <property type="entry name" value="Glucose Permease (Domain IIA)"/>
    <property type="match status" value="1"/>
</dbReference>